<accession>A0A699T8A4</accession>
<protein>
    <submittedName>
        <fullName evidence="2">Uncharacterized protein</fullName>
    </submittedName>
</protein>
<proteinExistence type="predicted"/>
<gene>
    <name evidence="2" type="ORF">Tci_877360</name>
</gene>
<name>A0A699T8A4_TANCI</name>
<evidence type="ECO:0000313" key="2">
    <source>
        <dbReference type="EMBL" id="GFD05391.1"/>
    </source>
</evidence>
<reference evidence="2" key="1">
    <citation type="journal article" date="2019" name="Sci. Rep.">
        <title>Draft genome of Tanacetum cinerariifolium, the natural source of mosquito coil.</title>
        <authorList>
            <person name="Yamashiro T."/>
            <person name="Shiraishi A."/>
            <person name="Satake H."/>
            <person name="Nakayama K."/>
        </authorList>
    </citation>
    <scope>NUCLEOTIDE SEQUENCE</scope>
</reference>
<dbReference type="EMBL" id="BKCJ011218047">
    <property type="protein sequence ID" value="GFD05391.1"/>
    <property type="molecule type" value="Genomic_DNA"/>
</dbReference>
<evidence type="ECO:0000256" key="1">
    <source>
        <dbReference type="SAM" id="MobiDB-lite"/>
    </source>
</evidence>
<feature type="region of interest" description="Disordered" evidence="1">
    <location>
        <begin position="1"/>
        <end position="26"/>
    </location>
</feature>
<comment type="caution">
    <text evidence="2">The sequence shown here is derived from an EMBL/GenBank/DDBJ whole genome shotgun (WGS) entry which is preliminary data.</text>
</comment>
<dbReference type="AlphaFoldDB" id="A0A699T8A4"/>
<sequence length="154" mass="15905">GSAARNYFLPGRGHNGPPAREPGRAKATAGQVAHRALPADGRRRLAGSREAVNRGRERRVEGIGILGAAAAGPEAKPERIVQIRGAQGENLLLKLGAVAPAGIGPGRLPGARVVEQFQGQVGRRAVGAVGGRTHHAARLPGKAQIHVARCSKAR</sequence>
<organism evidence="2">
    <name type="scientific">Tanacetum cinerariifolium</name>
    <name type="common">Dalmatian daisy</name>
    <name type="synonym">Chrysanthemum cinerariifolium</name>
    <dbReference type="NCBI Taxonomy" id="118510"/>
    <lineage>
        <taxon>Eukaryota</taxon>
        <taxon>Viridiplantae</taxon>
        <taxon>Streptophyta</taxon>
        <taxon>Embryophyta</taxon>
        <taxon>Tracheophyta</taxon>
        <taxon>Spermatophyta</taxon>
        <taxon>Magnoliopsida</taxon>
        <taxon>eudicotyledons</taxon>
        <taxon>Gunneridae</taxon>
        <taxon>Pentapetalae</taxon>
        <taxon>asterids</taxon>
        <taxon>campanulids</taxon>
        <taxon>Asterales</taxon>
        <taxon>Asteraceae</taxon>
        <taxon>Asteroideae</taxon>
        <taxon>Anthemideae</taxon>
        <taxon>Anthemidinae</taxon>
        <taxon>Tanacetum</taxon>
    </lineage>
</organism>
<feature type="non-terminal residue" evidence="2">
    <location>
        <position position="1"/>
    </location>
</feature>